<dbReference type="EMBL" id="JACJPW010000019">
    <property type="protein sequence ID" value="MBD2181391.1"/>
    <property type="molecule type" value="Genomic_DNA"/>
</dbReference>
<dbReference type="CDD" id="cd09133">
    <property type="entry name" value="PLDc_unchar5"/>
    <property type="match status" value="1"/>
</dbReference>
<accession>A0A926VCR9</accession>
<comment type="caution">
    <text evidence="1">The sequence shown here is derived from an EMBL/GenBank/DDBJ whole genome shotgun (WGS) entry which is preliminary data.</text>
</comment>
<sequence>MFLASSPKPIDANLKEMADKIEQQSPGLSVLTARQFRYSVSQVTVEVTISEPRKFNVLEEFILRAGIELEPPPSVDELATVLGLDPVFVQNTTRTLRSLQTLAWTTNGSIALTPQGRQFYEQGSVPQPPQTKEIYAITDPLNSNLFFIASPLEATNIDLPELENFMAIENRSPDIDSLLIEEFQQIIQASSLGLHDPKEGKILTEASIIDEPTNIWQAISIFAIYDLLEDKINLQVRRGKQVLEYPSNYLDILQEAGMFSLQDFFSISEETIANERHLLMEARNAEVEARIEKIDRIAIENVLEIRTNPKPNKPALTVEAGSVILLRDSQIRTAFLDTLKLARQEILIFSPWVSEEVIDDQFIKLLENIAKQGVAVLIGYGIARKPEEEERQITPTLQQKLLGIKTPDGLPAVQIFWLGNSHAKEVVVDRKIHLCGSHNFLSYRGDRLPRGETVYKVTIPEQVQEAYEFLASRFNKQAQKLWKNALKMRDDRSAEAAICVWGALSMEQEALKQLEQNKWLELLPIWLKLVFYGLKSKKISPDAEYFYTALSLLKEFSVEDANIELLREGWQKVIGAIATSNREAALNLITAEIWSQFTRLGIAHSPIDSPDKFISKYTVIQKPLEKSIKNKSKTDTSKKKK</sequence>
<name>A0A926VCR9_9CYAN</name>
<reference evidence="1" key="1">
    <citation type="journal article" date="2015" name="ISME J.">
        <title>Draft Genome Sequence of Streptomyces incarnatus NRRL8089, which Produces the Nucleoside Antibiotic Sinefungin.</title>
        <authorList>
            <person name="Oshima K."/>
            <person name="Hattori M."/>
            <person name="Shimizu H."/>
            <person name="Fukuda K."/>
            <person name="Nemoto M."/>
            <person name="Inagaki K."/>
            <person name="Tamura T."/>
        </authorList>
    </citation>
    <scope>NUCLEOTIDE SEQUENCE</scope>
    <source>
        <strain evidence="1">FACHB-1375</strain>
    </source>
</reference>
<keyword evidence="2" id="KW-1185">Reference proteome</keyword>
<protein>
    <recommendedName>
        <fullName evidence="3">PLD phosphodiesterase domain-containing protein</fullName>
    </recommendedName>
</protein>
<evidence type="ECO:0000313" key="2">
    <source>
        <dbReference type="Proteomes" id="UP000641646"/>
    </source>
</evidence>
<proteinExistence type="predicted"/>
<evidence type="ECO:0008006" key="3">
    <source>
        <dbReference type="Google" id="ProtNLM"/>
    </source>
</evidence>
<dbReference type="Gene3D" id="3.30.870.10">
    <property type="entry name" value="Endonuclease Chain A"/>
    <property type="match status" value="1"/>
</dbReference>
<organism evidence="1 2">
    <name type="scientific">Aerosakkonema funiforme FACHB-1375</name>
    <dbReference type="NCBI Taxonomy" id="2949571"/>
    <lineage>
        <taxon>Bacteria</taxon>
        <taxon>Bacillati</taxon>
        <taxon>Cyanobacteriota</taxon>
        <taxon>Cyanophyceae</taxon>
        <taxon>Oscillatoriophycideae</taxon>
        <taxon>Aerosakkonematales</taxon>
        <taxon>Aerosakkonemataceae</taxon>
        <taxon>Aerosakkonema</taxon>
    </lineage>
</organism>
<reference evidence="1" key="2">
    <citation type="submission" date="2020-08" db="EMBL/GenBank/DDBJ databases">
        <authorList>
            <person name="Chen M."/>
            <person name="Teng W."/>
            <person name="Zhao L."/>
            <person name="Hu C."/>
            <person name="Zhou Y."/>
            <person name="Han B."/>
            <person name="Song L."/>
            <person name="Shu W."/>
        </authorList>
    </citation>
    <scope>NUCLEOTIDE SEQUENCE</scope>
    <source>
        <strain evidence="1">FACHB-1375</strain>
    </source>
</reference>
<dbReference type="AlphaFoldDB" id="A0A926VCR9"/>
<gene>
    <name evidence="1" type="ORF">H6G03_09770</name>
</gene>
<dbReference type="RefSeq" id="WP_190464155.1">
    <property type="nucleotide sequence ID" value="NZ_JACJPW010000019.1"/>
</dbReference>
<dbReference type="Proteomes" id="UP000641646">
    <property type="component" value="Unassembled WGS sequence"/>
</dbReference>
<evidence type="ECO:0000313" key="1">
    <source>
        <dbReference type="EMBL" id="MBD2181391.1"/>
    </source>
</evidence>
<dbReference type="SUPFAM" id="SSF56024">
    <property type="entry name" value="Phospholipase D/nuclease"/>
    <property type="match status" value="1"/>
</dbReference>